<dbReference type="NCBIfam" id="TIGR01494">
    <property type="entry name" value="ATPase_P-type"/>
    <property type="match status" value="2"/>
</dbReference>
<organism evidence="13 14">
    <name type="scientific">Thiocapsa imhoffii</name>
    <dbReference type="NCBI Taxonomy" id="382777"/>
    <lineage>
        <taxon>Bacteria</taxon>
        <taxon>Pseudomonadati</taxon>
        <taxon>Pseudomonadota</taxon>
        <taxon>Gammaproteobacteria</taxon>
        <taxon>Chromatiales</taxon>
        <taxon>Chromatiaceae</taxon>
        <taxon>Thiocapsa</taxon>
    </lineage>
</organism>
<dbReference type="InterPro" id="IPR018303">
    <property type="entry name" value="ATPase_P-typ_P_site"/>
</dbReference>
<evidence type="ECO:0000256" key="8">
    <source>
        <dbReference type="ARBA" id="ARBA00022967"/>
    </source>
</evidence>
<dbReference type="GO" id="GO:0015662">
    <property type="term" value="F:P-type ion transporter activity"/>
    <property type="evidence" value="ECO:0007669"/>
    <property type="project" value="UniProtKB-ARBA"/>
</dbReference>
<dbReference type="SUPFAM" id="SSF81653">
    <property type="entry name" value="Calcium ATPase, transduction domain A"/>
    <property type="match status" value="1"/>
</dbReference>
<dbReference type="FunFam" id="3.40.50.1000:FF:000001">
    <property type="entry name" value="Phospholipid-transporting ATPase IC"/>
    <property type="match status" value="1"/>
</dbReference>
<feature type="transmembrane region" description="Helical" evidence="11">
    <location>
        <begin position="941"/>
        <end position="963"/>
    </location>
</feature>
<gene>
    <name evidence="13" type="ORF">CKO25_17180</name>
</gene>
<dbReference type="Pfam" id="PF08282">
    <property type="entry name" value="Hydrolase_3"/>
    <property type="match status" value="1"/>
</dbReference>
<dbReference type="PANTHER" id="PTHR42861">
    <property type="entry name" value="CALCIUM-TRANSPORTING ATPASE"/>
    <property type="match status" value="1"/>
</dbReference>
<dbReference type="FunFam" id="2.70.150.10:FF:000160">
    <property type="entry name" value="Sarcoplasmic/endoplasmic reticulum calcium ATPase 1"/>
    <property type="match status" value="1"/>
</dbReference>
<dbReference type="InterPro" id="IPR023298">
    <property type="entry name" value="ATPase_P-typ_TM_dom_sf"/>
</dbReference>
<dbReference type="PRINTS" id="PR00119">
    <property type="entry name" value="CATATPASE"/>
</dbReference>
<comment type="subcellular location">
    <subcellularLocation>
        <location evidence="1">Endomembrane system</location>
        <topology evidence="1">Multi-pass membrane protein</topology>
    </subcellularLocation>
</comment>
<dbReference type="SUPFAM" id="SSF81660">
    <property type="entry name" value="Metal cation-transporting ATPase, ATP-binding domain N"/>
    <property type="match status" value="1"/>
</dbReference>
<feature type="transmembrane region" description="Helical" evidence="11">
    <location>
        <begin position="298"/>
        <end position="314"/>
    </location>
</feature>
<keyword evidence="6" id="KW-0067">ATP-binding</keyword>
<dbReference type="Pfam" id="PF04654">
    <property type="entry name" value="DUF599"/>
    <property type="match status" value="1"/>
</dbReference>
<dbReference type="PRINTS" id="PR00120">
    <property type="entry name" value="HATPASE"/>
</dbReference>
<feature type="transmembrane region" description="Helical" evidence="11">
    <location>
        <begin position="1117"/>
        <end position="1137"/>
    </location>
</feature>
<dbReference type="Gene3D" id="3.40.50.1000">
    <property type="entry name" value="HAD superfamily/HAD-like"/>
    <property type="match status" value="1"/>
</dbReference>
<dbReference type="Pfam" id="PF00122">
    <property type="entry name" value="E1-E2_ATPase"/>
    <property type="match status" value="1"/>
</dbReference>
<proteinExistence type="predicted"/>
<dbReference type="InterPro" id="IPR006747">
    <property type="entry name" value="DUF599"/>
</dbReference>
<evidence type="ECO:0000256" key="3">
    <source>
        <dbReference type="ARBA" id="ARBA00022692"/>
    </source>
</evidence>
<reference evidence="13 14" key="1">
    <citation type="journal article" date="2020" name="Microorganisms">
        <title>Osmotic Adaptation and Compatible Solute Biosynthesis of Phototrophic Bacteria as Revealed from Genome Analyses.</title>
        <authorList>
            <person name="Imhoff J.F."/>
            <person name="Rahn T."/>
            <person name="Kunzel S."/>
            <person name="Keller A."/>
            <person name="Neulinger S.C."/>
        </authorList>
    </citation>
    <scope>NUCLEOTIDE SEQUENCE [LARGE SCALE GENOMIC DNA]</scope>
    <source>
        <strain evidence="13 14">DSM 21303</strain>
    </source>
</reference>
<dbReference type="CDD" id="cd02080">
    <property type="entry name" value="P-type_ATPase_cation"/>
    <property type="match status" value="1"/>
</dbReference>
<dbReference type="InterPro" id="IPR023214">
    <property type="entry name" value="HAD_sf"/>
</dbReference>
<dbReference type="SMART" id="SM00831">
    <property type="entry name" value="Cation_ATPase_N"/>
    <property type="match status" value="1"/>
</dbReference>
<dbReference type="PROSITE" id="PS00154">
    <property type="entry name" value="ATPASE_E1_E2"/>
    <property type="match status" value="1"/>
</dbReference>
<dbReference type="InterPro" id="IPR059000">
    <property type="entry name" value="ATPase_P-type_domA"/>
</dbReference>
<dbReference type="Gene3D" id="3.40.1110.10">
    <property type="entry name" value="Calcium-transporting ATPase, cytoplasmic domain N"/>
    <property type="match status" value="1"/>
</dbReference>
<feature type="transmembrane region" description="Helical" evidence="11">
    <location>
        <begin position="1009"/>
        <end position="1034"/>
    </location>
</feature>
<dbReference type="SUPFAM" id="SSF56784">
    <property type="entry name" value="HAD-like"/>
    <property type="match status" value="1"/>
</dbReference>
<name>A0A9X0WKF5_9GAMM</name>
<dbReference type="Pfam" id="PF00690">
    <property type="entry name" value="Cation_ATPase_N"/>
    <property type="match status" value="1"/>
</dbReference>
<dbReference type="InterPro" id="IPR004014">
    <property type="entry name" value="ATPase_P-typ_cation-transptr_N"/>
</dbReference>
<evidence type="ECO:0000259" key="12">
    <source>
        <dbReference type="SMART" id="SM00831"/>
    </source>
</evidence>
<feature type="transmembrane region" description="Helical" evidence="11">
    <location>
        <begin position="1040"/>
        <end position="1062"/>
    </location>
</feature>
<keyword evidence="10 11" id="KW-0472">Membrane</keyword>
<evidence type="ECO:0000256" key="6">
    <source>
        <dbReference type="ARBA" id="ARBA00022840"/>
    </source>
</evidence>
<evidence type="ECO:0000313" key="13">
    <source>
        <dbReference type="EMBL" id="MBK1646349.1"/>
    </source>
</evidence>
<keyword evidence="4" id="KW-0479">Metal-binding</keyword>
<dbReference type="InterPro" id="IPR006068">
    <property type="entry name" value="ATPase_P-typ_cation-transptr_C"/>
</dbReference>
<dbReference type="Proteomes" id="UP001138802">
    <property type="component" value="Unassembled WGS sequence"/>
</dbReference>
<dbReference type="InterPro" id="IPR044492">
    <property type="entry name" value="P_typ_ATPase_HD_dom"/>
</dbReference>
<dbReference type="Pfam" id="PF13246">
    <property type="entry name" value="Cation_ATPase"/>
    <property type="match status" value="1"/>
</dbReference>
<dbReference type="SUPFAM" id="SSF81665">
    <property type="entry name" value="Calcium ATPase, transmembrane domain M"/>
    <property type="match status" value="1"/>
</dbReference>
<dbReference type="SFLD" id="SFLDS00003">
    <property type="entry name" value="Haloacid_Dehalogenase"/>
    <property type="match status" value="1"/>
</dbReference>
<evidence type="ECO:0000256" key="5">
    <source>
        <dbReference type="ARBA" id="ARBA00022741"/>
    </source>
</evidence>
<comment type="caution">
    <text evidence="13">The sequence shown here is derived from an EMBL/GenBank/DDBJ whole genome shotgun (WGS) entry which is preliminary data.</text>
</comment>
<dbReference type="InterPro" id="IPR023299">
    <property type="entry name" value="ATPase_P-typ_cyto_dom_N"/>
</dbReference>
<protein>
    <submittedName>
        <fullName evidence="13">Carbonate dehydratase</fullName>
    </submittedName>
</protein>
<dbReference type="GO" id="GO:0012505">
    <property type="term" value="C:endomembrane system"/>
    <property type="evidence" value="ECO:0007669"/>
    <property type="project" value="UniProtKB-SubCell"/>
</dbReference>
<dbReference type="GO" id="GO:0005524">
    <property type="term" value="F:ATP binding"/>
    <property type="evidence" value="ECO:0007669"/>
    <property type="project" value="UniProtKB-KW"/>
</dbReference>
<dbReference type="RefSeq" id="WP_200389158.1">
    <property type="nucleotide sequence ID" value="NZ_NRSD01000023.1"/>
</dbReference>
<evidence type="ECO:0000256" key="1">
    <source>
        <dbReference type="ARBA" id="ARBA00004127"/>
    </source>
</evidence>
<dbReference type="InterPro" id="IPR036412">
    <property type="entry name" value="HAD-like_sf"/>
</dbReference>
<feature type="transmembrane region" description="Helical" evidence="11">
    <location>
        <begin position="123"/>
        <end position="144"/>
    </location>
</feature>
<feature type="transmembrane region" description="Helical" evidence="11">
    <location>
        <begin position="969"/>
        <end position="989"/>
    </location>
</feature>
<evidence type="ECO:0000313" key="14">
    <source>
        <dbReference type="Proteomes" id="UP001138802"/>
    </source>
</evidence>
<evidence type="ECO:0000256" key="10">
    <source>
        <dbReference type="ARBA" id="ARBA00023136"/>
    </source>
</evidence>
<dbReference type="AlphaFoldDB" id="A0A9X0WKF5"/>
<keyword evidence="8" id="KW-1278">Translocase</keyword>
<feature type="transmembrane region" description="Helical" evidence="11">
    <location>
        <begin position="513"/>
        <end position="537"/>
    </location>
</feature>
<feature type="transmembrane region" description="Helical" evidence="11">
    <location>
        <begin position="79"/>
        <end position="102"/>
    </location>
</feature>
<keyword evidence="7" id="KW-0460">Magnesium</keyword>
<evidence type="ECO:0000256" key="2">
    <source>
        <dbReference type="ARBA" id="ARBA00022553"/>
    </source>
</evidence>
<keyword evidence="14" id="KW-1185">Reference proteome</keyword>
<keyword evidence="9 11" id="KW-1133">Transmembrane helix</keyword>
<dbReference type="FunFam" id="3.40.50.1000:FF:000211">
    <property type="entry name" value="Plasma membrane ATPase"/>
    <property type="match status" value="1"/>
</dbReference>
<keyword evidence="3 11" id="KW-0812">Transmembrane</keyword>
<dbReference type="InterPro" id="IPR008250">
    <property type="entry name" value="ATPase_P-typ_transduc_dom_A_sf"/>
</dbReference>
<dbReference type="GO" id="GO:0016020">
    <property type="term" value="C:membrane"/>
    <property type="evidence" value="ECO:0007669"/>
    <property type="project" value="InterPro"/>
</dbReference>
<keyword evidence="2" id="KW-0597">Phosphoprotein</keyword>
<feature type="domain" description="Cation-transporting P-type ATPase N-terminal" evidence="12">
    <location>
        <begin position="242"/>
        <end position="315"/>
    </location>
</feature>
<keyword evidence="5" id="KW-0547">Nucleotide-binding</keyword>
<dbReference type="GO" id="GO:0046872">
    <property type="term" value="F:metal ion binding"/>
    <property type="evidence" value="ECO:0007669"/>
    <property type="project" value="UniProtKB-KW"/>
</dbReference>
<dbReference type="Pfam" id="PF00689">
    <property type="entry name" value="Cation_ATPase_C"/>
    <property type="match status" value="1"/>
</dbReference>
<evidence type="ECO:0000256" key="11">
    <source>
        <dbReference type="SAM" id="Phobius"/>
    </source>
</evidence>
<dbReference type="EMBL" id="NRSD01000023">
    <property type="protein sequence ID" value="MBK1646349.1"/>
    <property type="molecule type" value="Genomic_DNA"/>
</dbReference>
<evidence type="ECO:0000256" key="7">
    <source>
        <dbReference type="ARBA" id="ARBA00022842"/>
    </source>
</evidence>
<feature type="transmembrane region" description="Helical" evidence="11">
    <location>
        <begin position="482"/>
        <end position="501"/>
    </location>
</feature>
<evidence type="ECO:0000256" key="4">
    <source>
        <dbReference type="ARBA" id="ARBA00022723"/>
    </source>
</evidence>
<accession>A0A9X0WKF5</accession>
<evidence type="ECO:0000256" key="9">
    <source>
        <dbReference type="ARBA" id="ARBA00022989"/>
    </source>
</evidence>
<sequence length="1153" mass="124608">MIIIEQLLTVLDRPTLDWIADGLAIALLAGYHLYLRWLVAAHPERSFHERANALHHAWVEVTRELGDHGILAVNTLRNWVLSASLFATVTFVLGLLVVGFALQGSGLERLSQALSLASTGEAAVQAKLLLLAALLFTAFVRFALAVRDYNQTALQISIPDAHFRGLAIETIADTLNRAGNHYHQGTRTLLLGLPVLLWLIGAEWFLLGTILTLVLLRGFDLRADAQSLRAPPSAAEGTVVGDPHALEARDVLAALHSQKRGLSGDEAARRLEAVGENRLPEPPRDGPIKRFFKHFHDVLIYILLAAAVATAFMGHWIDTWVILGVVLINAIVGFVQEGRAEEALAGIRKMLSPSALVRRDGAWSEIDAALLVPGDVVRLRAGDRIPADLRLLEAANLRVEESALTGESVPASKRVAPVSDDAGIGDRFSMGYSGTLVAAGSGLGVVTATGPHTEIGRINRMIAEVQTLVTPLIRQMGAFGRVLSVVILGLAAAMTLAGWLLHQWGWDDLMMAAIGFAVAAIPEGLPAIMTITLALGVQQMARRNAITRKLPAVETLGSVTVICSDKTGTLTRNEMTARHLITTRGQYDIAGVGYAPEGHLSFENKHIELAEHANLQALVEAFAVCNDADVIEDAGQWRLIGEPTEGALRTLGLKAGFDTAGYQRRAEIPFDSEHKFMATLEQLPKQEAEQGQGQGQGQAQEQRTRILMKGAPDRLLDRCAHQRGADGQPEPLERAFWEDEVERLSAKGLRVLAAAARASDADKTDLQLADLDDELIFLGLVGIIDPPRPEAIEAIATCHSAGIEVKMITGDHLGTATSIGREMGIGEHRGAISGAQLEAADDAELRRLVAEHDIFARTSPEHKLRIVKALQANGEVVAMTGDGVNDAPALKRADVGVAMGMKGTEATKEAAEIVLADDNFASISSAVEAGRTIYDNLRKSILFILPTNGAQGLVILAAILFGFELPLSPVQILWVNMITSVTLALALAFEPAEPGVMRRPPRRPDAAILGAYALWRILLVSLIIGVATILIFLYEMDRGQGLAVAQTMAVNTLVVGQIFYLLNSRFLLESSLRLRFWLTNPAVWIAISIMLLLQALFVYAPFMHLWFHTAAPQPRDWLLPLGIGVAVLLIVEVDKAVARVVSARARRHRAAGR</sequence>
<dbReference type="Gene3D" id="1.20.1110.10">
    <property type="entry name" value="Calcium-transporting ATPase, transmembrane domain"/>
    <property type="match status" value="1"/>
</dbReference>
<dbReference type="SFLD" id="SFLDG00002">
    <property type="entry name" value="C1.7:_P-type_atpase_like"/>
    <property type="match status" value="1"/>
</dbReference>
<dbReference type="GO" id="GO:0016887">
    <property type="term" value="F:ATP hydrolysis activity"/>
    <property type="evidence" value="ECO:0007669"/>
    <property type="project" value="InterPro"/>
</dbReference>
<feature type="transmembrane region" description="Helical" evidence="11">
    <location>
        <begin position="1074"/>
        <end position="1097"/>
    </location>
</feature>
<dbReference type="Gene3D" id="2.70.150.10">
    <property type="entry name" value="Calcium-transporting ATPase, cytoplasmic transduction domain A"/>
    <property type="match status" value="1"/>
</dbReference>
<feature type="transmembrane region" description="Helical" evidence="11">
    <location>
        <begin position="195"/>
        <end position="216"/>
    </location>
</feature>
<dbReference type="SFLD" id="SFLDF00027">
    <property type="entry name" value="p-type_atpase"/>
    <property type="match status" value="1"/>
</dbReference>
<dbReference type="InterPro" id="IPR001757">
    <property type="entry name" value="P_typ_ATPase"/>
</dbReference>